<name>A0A9N9GJH1_9GLOM</name>
<gene>
    <name evidence="1" type="ORF">DEBURN_LOCUS10131</name>
</gene>
<dbReference type="AlphaFoldDB" id="A0A9N9GJH1"/>
<reference evidence="1" key="1">
    <citation type="submission" date="2021-06" db="EMBL/GenBank/DDBJ databases">
        <authorList>
            <person name="Kallberg Y."/>
            <person name="Tangrot J."/>
            <person name="Rosling A."/>
        </authorList>
    </citation>
    <scope>NUCLEOTIDE SEQUENCE</scope>
    <source>
        <strain evidence="1">AZ414A</strain>
    </source>
</reference>
<dbReference type="EMBL" id="CAJVPK010002588">
    <property type="protein sequence ID" value="CAG8615036.1"/>
    <property type="molecule type" value="Genomic_DNA"/>
</dbReference>
<keyword evidence="2" id="KW-1185">Reference proteome</keyword>
<comment type="caution">
    <text evidence="1">The sequence shown here is derived from an EMBL/GenBank/DDBJ whole genome shotgun (WGS) entry which is preliminary data.</text>
</comment>
<accession>A0A9N9GJH1</accession>
<proteinExistence type="predicted"/>
<evidence type="ECO:0000313" key="2">
    <source>
        <dbReference type="Proteomes" id="UP000789706"/>
    </source>
</evidence>
<sequence length="114" mass="12957">MSERGTHEPYVGYNDVLISSLSVNSNWKELDNCWVANFLREAERLEGQENFAVLKEKPIVDTINREGDEIGEYDYNDPPPSRRSVISSPYPLSSKIALKNIALIVITITTMIIR</sequence>
<dbReference type="OrthoDB" id="2304238at2759"/>
<organism evidence="1 2">
    <name type="scientific">Diversispora eburnea</name>
    <dbReference type="NCBI Taxonomy" id="1213867"/>
    <lineage>
        <taxon>Eukaryota</taxon>
        <taxon>Fungi</taxon>
        <taxon>Fungi incertae sedis</taxon>
        <taxon>Mucoromycota</taxon>
        <taxon>Glomeromycotina</taxon>
        <taxon>Glomeromycetes</taxon>
        <taxon>Diversisporales</taxon>
        <taxon>Diversisporaceae</taxon>
        <taxon>Diversispora</taxon>
    </lineage>
</organism>
<dbReference type="Proteomes" id="UP000789706">
    <property type="component" value="Unassembled WGS sequence"/>
</dbReference>
<protein>
    <submittedName>
        <fullName evidence="1">8325_t:CDS:1</fullName>
    </submittedName>
</protein>
<evidence type="ECO:0000313" key="1">
    <source>
        <dbReference type="EMBL" id="CAG8615036.1"/>
    </source>
</evidence>